<proteinExistence type="predicted"/>
<evidence type="ECO:0000313" key="1">
    <source>
        <dbReference type="EMBL" id="RYJ36727.1"/>
    </source>
</evidence>
<reference evidence="1 2" key="1">
    <citation type="submission" date="2014-12" db="EMBL/GenBank/DDBJ databases">
        <title>Genome sequence of Flavobacterium anhuiense RCM74.</title>
        <authorList>
            <person name="Kim J.F."/>
            <person name="Song J.Y."/>
            <person name="Kwak M.-J."/>
            <person name="Lee S.-W."/>
        </authorList>
    </citation>
    <scope>NUCLEOTIDE SEQUENCE [LARGE SCALE GENOMIC DNA]</scope>
    <source>
        <strain evidence="1 2">RCM74</strain>
    </source>
</reference>
<organism evidence="1 2">
    <name type="scientific">Flavobacterium anhuiense</name>
    <dbReference type="NCBI Taxonomy" id="459526"/>
    <lineage>
        <taxon>Bacteria</taxon>
        <taxon>Pseudomonadati</taxon>
        <taxon>Bacteroidota</taxon>
        <taxon>Flavobacteriia</taxon>
        <taxon>Flavobacteriales</taxon>
        <taxon>Flavobacteriaceae</taxon>
        <taxon>Flavobacterium</taxon>
    </lineage>
</organism>
<comment type="caution">
    <text evidence="1">The sequence shown here is derived from an EMBL/GenBank/DDBJ whole genome shotgun (WGS) entry which is preliminary data.</text>
</comment>
<protein>
    <submittedName>
        <fullName evidence="1">Uncharacterized protein</fullName>
    </submittedName>
</protein>
<gene>
    <name evidence="1" type="ORF">NU08_4246</name>
</gene>
<dbReference type="Proteomes" id="UP000290433">
    <property type="component" value="Unassembled WGS sequence"/>
</dbReference>
<sequence>MRQFFVFFLLPQIRMIKKDFYKTFNLLKSVKSVAKNKIFSFEKVDLN</sequence>
<dbReference type="EMBL" id="JUIV01000024">
    <property type="protein sequence ID" value="RYJ36727.1"/>
    <property type="molecule type" value="Genomic_DNA"/>
</dbReference>
<evidence type="ECO:0000313" key="2">
    <source>
        <dbReference type="Proteomes" id="UP000290433"/>
    </source>
</evidence>
<accession>A0A444VSX2</accession>
<dbReference type="AlphaFoldDB" id="A0A444VSX2"/>
<name>A0A444VSX2_9FLAO</name>